<dbReference type="Pfam" id="PF06814">
    <property type="entry name" value="GOST_TM"/>
    <property type="match status" value="1"/>
</dbReference>
<keyword evidence="9" id="KW-1185">Reference proteome</keyword>
<evidence type="ECO:0000256" key="3">
    <source>
        <dbReference type="ARBA" id="ARBA00022729"/>
    </source>
</evidence>
<keyword evidence="5 6" id="KW-0472">Membrane</keyword>
<name>A0A5J4Z780_PORPP</name>
<feature type="transmembrane region" description="Helical" evidence="6">
    <location>
        <begin position="451"/>
        <end position="476"/>
    </location>
</feature>
<reference evidence="9" key="1">
    <citation type="journal article" date="2019" name="Nat. Commun.">
        <title>Expansion of phycobilisome linker gene families in mesophilic red algae.</title>
        <authorList>
            <person name="Lee J."/>
            <person name="Kim D."/>
            <person name="Bhattacharya D."/>
            <person name="Yoon H.S."/>
        </authorList>
    </citation>
    <scope>NUCLEOTIDE SEQUENCE [LARGE SCALE GENOMIC DNA]</scope>
    <source>
        <strain evidence="9">CCMP 1328</strain>
    </source>
</reference>
<dbReference type="AlphaFoldDB" id="A0A5J4Z780"/>
<comment type="subcellular location">
    <subcellularLocation>
        <location evidence="1">Membrane</location>
        <topology evidence="1">Multi-pass membrane protein</topology>
    </subcellularLocation>
</comment>
<dbReference type="GO" id="GO:0016020">
    <property type="term" value="C:membrane"/>
    <property type="evidence" value="ECO:0007669"/>
    <property type="project" value="UniProtKB-SubCell"/>
</dbReference>
<sequence>MVDMAEGLRTARDTSSMNCRSSRKHVALCMPPRCAGLGLAAVLLIVTLVASGAHASIHDVRVPFSSLAPENHAFEFSEGGIYAWRYVVAALPPVVPGSGDASATTAGSNTSSVPRITFEEALQHSRSSFIALEVTLEGSLYPDESMYTPPTPKQLKDEKNSYNISNGKSFFEVAVVSLEDEKIVGVMNQMGVRQYCCTPELARYRKSVDGDRGACSQKSLDRLVMSPVDIKTNRPWQRGGASLGVFRSRLRDEYVHADTYKQRIDQTIYIRKTGIYKLVVAACGQDPVSRSLVMEGQVIVKNPSGYLPGQLVGFMRSYEVLYYVYLGLTVLWIAILALRSKYMLSLHVYISAVLVLALLESMLFRHAYHSLNSSGRPLSPLPVSLVTANLVSVLKIVFSKALILLVSMGWCIVKASLGRKVVQAVVVYSSFSFIFSLAHEVASSATHKTGLSFLISALIAAPAMFLDLLLVFWIFVELSRTRTVLRERSHASKLNMYRFFTLSLVVFLCAALGVGIYSLVLALTSSSAQKWNYQHWESYYLLGGFPAGGVIWDLLFGAMLVIQMILFFPGERSASYAPSRREIIEDEPFLGASMEQTDLRNAVDVKAFFTLDDE</sequence>
<dbReference type="GO" id="GO:0005794">
    <property type="term" value="C:Golgi apparatus"/>
    <property type="evidence" value="ECO:0007669"/>
    <property type="project" value="TreeGrafter"/>
</dbReference>
<evidence type="ECO:0000256" key="1">
    <source>
        <dbReference type="ARBA" id="ARBA00004141"/>
    </source>
</evidence>
<feature type="transmembrane region" description="Helical" evidence="6">
    <location>
        <begin position="540"/>
        <end position="568"/>
    </location>
</feature>
<dbReference type="InterPro" id="IPR009637">
    <property type="entry name" value="GPR107/GPR108-like"/>
</dbReference>
<evidence type="ECO:0000256" key="2">
    <source>
        <dbReference type="ARBA" id="ARBA00022692"/>
    </source>
</evidence>
<evidence type="ECO:0000313" key="8">
    <source>
        <dbReference type="EMBL" id="KAA8499185.1"/>
    </source>
</evidence>
<feature type="transmembrane region" description="Helical" evidence="6">
    <location>
        <begin position="497"/>
        <end position="520"/>
    </location>
</feature>
<organism evidence="8 9">
    <name type="scientific">Porphyridium purpureum</name>
    <name type="common">Red alga</name>
    <name type="synonym">Porphyridium cruentum</name>
    <dbReference type="NCBI Taxonomy" id="35688"/>
    <lineage>
        <taxon>Eukaryota</taxon>
        <taxon>Rhodophyta</taxon>
        <taxon>Bangiophyceae</taxon>
        <taxon>Porphyridiales</taxon>
        <taxon>Porphyridiaceae</taxon>
        <taxon>Porphyridium</taxon>
    </lineage>
</organism>
<accession>A0A5J4Z780</accession>
<keyword evidence="3" id="KW-0732">Signal</keyword>
<evidence type="ECO:0000313" key="9">
    <source>
        <dbReference type="Proteomes" id="UP000324585"/>
    </source>
</evidence>
<dbReference type="PANTHER" id="PTHR21229:SF1">
    <property type="entry name" value="GH17801P"/>
    <property type="match status" value="1"/>
</dbReference>
<protein>
    <submittedName>
        <fullName evidence="8">Transmembrane protein 87A</fullName>
    </submittedName>
</protein>
<dbReference type="EMBL" id="VRMN01000001">
    <property type="protein sequence ID" value="KAA8499185.1"/>
    <property type="molecule type" value="Genomic_DNA"/>
</dbReference>
<dbReference type="InterPro" id="IPR053937">
    <property type="entry name" value="GOST_TM"/>
</dbReference>
<feature type="transmembrane region" description="Helical" evidence="6">
    <location>
        <begin position="346"/>
        <end position="368"/>
    </location>
</feature>
<gene>
    <name evidence="8" type="ORF">FVE85_6770</name>
</gene>
<dbReference type="PANTHER" id="PTHR21229">
    <property type="entry name" value="LUNG SEVEN TRANSMEMBRANE RECEPTOR"/>
    <property type="match status" value="1"/>
</dbReference>
<dbReference type="OrthoDB" id="19932at2759"/>
<comment type="caution">
    <text evidence="8">The sequence shown here is derived from an EMBL/GenBank/DDBJ whole genome shotgun (WGS) entry which is preliminary data.</text>
</comment>
<feature type="transmembrane region" description="Helical" evidence="6">
    <location>
        <begin position="425"/>
        <end position="445"/>
    </location>
</feature>
<feature type="transmembrane region" description="Helical" evidence="6">
    <location>
        <begin position="320"/>
        <end position="339"/>
    </location>
</feature>
<feature type="transmembrane region" description="Helical" evidence="6">
    <location>
        <begin position="388"/>
        <end position="413"/>
    </location>
</feature>
<keyword evidence="4 6" id="KW-1133">Transmembrane helix</keyword>
<evidence type="ECO:0000256" key="6">
    <source>
        <dbReference type="SAM" id="Phobius"/>
    </source>
</evidence>
<evidence type="ECO:0000256" key="5">
    <source>
        <dbReference type="ARBA" id="ARBA00023136"/>
    </source>
</evidence>
<evidence type="ECO:0000256" key="4">
    <source>
        <dbReference type="ARBA" id="ARBA00022989"/>
    </source>
</evidence>
<proteinExistence type="predicted"/>
<evidence type="ECO:0000259" key="7">
    <source>
        <dbReference type="Pfam" id="PF06814"/>
    </source>
</evidence>
<feature type="domain" description="GOST seven transmembrane" evidence="7">
    <location>
        <begin position="315"/>
        <end position="572"/>
    </location>
</feature>
<keyword evidence="2 6" id="KW-0812">Transmembrane</keyword>
<dbReference type="Proteomes" id="UP000324585">
    <property type="component" value="Unassembled WGS sequence"/>
</dbReference>